<evidence type="ECO:0000313" key="2">
    <source>
        <dbReference type="EMBL" id="PSK84507.1"/>
    </source>
</evidence>
<evidence type="ECO:0000313" key="3">
    <source>
        <dbReference type="Proteomes" id="UP000240621"/>
    </source>
</evidence>
<dbReference type="EMBL" id="PYGC01000002">
    <property type="protein sequence ID" value="PSK84507.1"/>
    <property type="molecule type" value="Genomic_DNA"/>
</dbReference>
<organism evidence="2 3">
    <name type="scientific">Prolixibacter denitrificans</name>
    <dbReference type="NCBI Taxonomy" id="1541063"/>
    <lineage>
        <taxon>Bacteria</taxon>
        <taxon>Pseudomonadati</taxon>
        <taxon>Bacteroidota</taxon>
        <taxon>Bacteroidia</taxon>
        <taxon>Marinilabiliales</taxon>
        <taxon>Prolixibacteraceae</taxon>
        <taxon>Prolixibacter</taxon>
    </lineage>
</organism>
<dbReference type="AlphaFoldDB" id="A0A2P8CHQ2"/>
<name>A0A2P8CHQ2_9BACT</name>
<proteinExistence type="predicted"/>
<keyword evidence="1" id="KW-0472">Membrane</keyword>
<keyword evidence="1" id="KW-1133">Transmembrane helix</keyword>
<feature type="transmembrane region" description="Helical" evidence="1">
    <location>
        <begin position="240"/>
        <end position="260"/>
    </location>
</feature>
<evidence type="ECO:0000256" key="1">
    <source>
        <dbReference type="SAM" id="Phobius"/>
    </source>
</evidence>
<dbReference type="Proteomes" id="UP000240621">
    <property type="component" value="Unassembled WGS sequence"/>
</dbReference>
<gene>
    <name evidence="2" type="ORF">CLV93_102295</name>
</gene>
<keyword evidence="1" id="KW-0812">Transmembrane</keyword>
<reference evidence="2 3" key="1">
    <citation type="submission" date="2018-03" db="EMBL/GenBank/DDBJ databases">
        <title>Genomic Encyclopedia of Archaeal and Bacterial Type Strains, Phase II (KMG-II): from individual species to whole genera.</title>
        <authorList>
            <person name="Goeker M."/>
        </authorList>
    </citation>
    <scope>NUCLEOTIDE SEQUENCE [LARGE SCALE GENOMIC DNA]</scope>
    <source>
        <strain evidence="2 3">DSM 27267</strain>
    </source>
</reference>
<protein>
    <submittedName>
        <fullName evidence="2">Uncharacterized protein</fullName>
    </submittedName>
</protein>
<accession>A0A2P8CHQ2</accession>
<sequence>MRPLFKTFPQRRYFKFQLITIISTVLCTSVTIVANPSPPKQYGSGQSSLTLPYSSSTYFVNGKSGQTNEDGEIILEKSHITIRSADYRERFNIRSVNTNANPITLTAYNSRNSNARFIIYFDALASLKGIKAQLPSKNINFILKPQNFLFSEIKQFYSFSNSTNWQSDKTNTEEDPLSFLDPGKFDIHEVKAGQSLEPIPSNVDVSKYEKDLGSTLDIYPDLDKALEKAKAKKREETFKAIIPIVAVLIGLMLILLIYQLKNSWRN</sequence>
<comment type="caution">
    <text evidence="2">The sequence shown here is derived from an EMBL/GenBank/DDBJ whole genome shotgun (WGS) entry which is preliminary data.</text>
</comment>